<organism evidence="2">
    <name type="scientific">Chromulina nebulosa</name>
    <dbReference type="NCBI Taxonomy" id="96789"/>
    <lineage>
        <taxon>Eukaryota</taxon>
        <taxon>Sar</taxon>
        <taxon>Stramenopiles</taxon>
        <taxon>Ochrophyta</taxon>
        <taxon>Chrysophyceae</taxon>
        <taxon>Chromulinales</taxon>
        <taxon>Chromulinaceae</taxon>
        <taxon>Chromulina</taxon>
    </lineage>
</organism>
<gene>
    <name evidence="1" type="ORF">CNEB1095_LOCUS2438</name>
    <name evidence="2" type="ORF">CNEB1095_LOCUS2439</name>
</gene>
<protein>
    <submittedName>
        <fullName evidence="2">Uncharacterized protein</fullName>
    </submittedName>
</protein>
<reference evidence="2" key="1">
    <citation type="submission" date="2021-01" db="EMBL/GenBank/DDBJ databases">
        <authorList>
            <person name="Corre E."/>
            <person name="Pelletier E."/>
            <person name="Niang G."/>
            <person name="Scheremetjew M."/>
            <person name="Finn R."/>
            <person name="Kale V."/>
            <person name="Holt S."/>
            <person name="Cochrane G."/>
            <person name="Meng A."/>
            <person name="Brown T."/>
            <person name="Cohen L."/>
        </authorList>
    </citation>
    <scope>NUCLEOTIDE SEQUENCE</scope>
    <source>
        <strain evidence="2">UTEXLB2642</strain>
    </source>
</reference>
<dbReference type="AlphaFoldDB" id="A0A6T5WLK7"/>
<proteinExistence type="predicted"/>
<dbReference type="EMBL" id="HBFD01003733">
    <property type="protein sequence ID" value="CAD8717628.1"/>
    <property type="molecule type" value="Transcribed_RNA"/>
</dbReference>
<dbReference type="EMBL" id="HBFD01003732">
    <property type="protein sequence ID" value="CAD8717626.1"/>
    <property type="molecule type" value="Transcribed_RNA"/>
</dbReference>
<accession>A0A6T5WLK7</accession>
<evidence type="ECO:0000313" key="1">
    <source>
        <dbReference type="EMBL" id="CAD8717626.1"/>
    </source>
</evidence>
<sequence>MLKPNCNNIITNVTDCVKFDYGRVSKSGYKTCVTNGLHISSIIKFNEIPDGLGTVDKYYRSYNNNTITEICEGYLLLVHGNTFALNGDSGGLVYYEVENEIVPLGIVIECIVKGILYTVLPIAFIDKAIKDKGIDIKWDI</sequence>
<evidence type="ECO:0000313" key="2">
    <source>
        <dbReference type="EMBL" id="CAD8717628.1"/>
    </source>
</evidence>
<name>A0A6T5WLK7_9STRA</name>